<dbReference type="AlphaFoldDB" id="A0A0F9Q7C9"/>
<comment type="caution">
    <text evidence="1">The sequence shown here is derived from an EMBL/GenBank/DDBJ whole genome shotgun (WGS) entry which is preliminary data.</text>
</comment>
<gene>
    <name evidence="1" type="ORF">LCGC14_0754390</name>
</gene>
<accession>A0A0F9Q7C9</accession>
<dbReference type="EMBL" id="LAZR01001836">
    <property type="protein sequence ID" value="KKN38364.1"/>
    <property type="molecule type" value="Genomic_DNA"/>
</dbReference>
<protein>
    <submittedName>
        <fullName evidence="1">Uncharacterized protein</fullName>
    </submittedName>
</protein>
<name>A0A0F9Q7C9_9ZZZZ</name>
<reference evidence="1" key="1">
    <citation type="journal article" date="2015" name="Nature">
        <title>Complex archaea that bridge the gap between prokaryotes and eukaryotes.</title>
        <authorList>
            <person name="Spang A."/>
            <person name="Saw J.H."/>
            <person name="Jorgensen S.L."/>
            <person name="Zaremba-Niedzwiedzka K."/>
            <person name="Martijn J."/>
            <person name="Lind A.E."/>
            <person name="van Eijk R."/>
            <person name="Schleper C."/>
            <person name="Guy L."/>
            <person name="Ettema T.J."/>
        </authorList>
    </citation>
    <scope>NUCLEOTIDE SEQUENCE</scope>
</reference>
<organism evidence="1">
    <name type="scientific">marine sediment metagenome</name>
    <dbReference type="NCBI Taxonomy" id="412755"/>
    <lineage>
        <taxon>unclassified sequences</taxon>
        <taxon>metagenomes</taxon>
        <taxon>ecological metagenomes</taxon>
    </lineage>
</organism>
<evidence type="ECO:0000313" key="1">
    <source>
        <dbReference type="EMBL" id="KKN38364.1"/>
    </source>
</evidence>
<proteinExistence type="predicted"/>
<sequence length="88" mass="9673">MSDKMRWRYGDTNPVVAAVDSTTVIEIGDLVSQDVDDAKPASDFDSSSNKFANAPQEQFAAKFLGVSMERSRNGGTAHSRGHDRRIRV</sequence>